<protein>
    <recommendedName>
        <fullName evidence="4">Flp pilus assembly protein, ATPase CpaE</fullName>
    </recommendedName>
</protein>
<organism evidence="2 3">
    <name type="scientific">Crossiella equi</name>
    <dbReference type="NCBI Taxonomy" id="130796"/>
    <lineage>
        <taxon>Bacteria</taxon>
        <taxon>Bacillati</taxon>
        <taxon>Actinomycetota</taxon>
        <taxon>Actinomycetes</taxon>
        <taxon>Pseudonocardiales</taxon>
        <taxon>Pseudonocardiaceae</taxon>
        <taxon>Crossiella</taxon>
    </lineage>
</organism>
<evidence type="ECO:0000313" key="2">
    <source>
        <dbReference type="EMBL" id="MBP2477683.1"/>
    </source>
</evidence>
<dbReference type="SUPFAM" id="SSF52540">
    <property type="entry name" value="P-loop containing nucleoside triphosphate hydrolases"/>
    <property type="match status" value="1"/>
</dbReference>
<evidence type="ECO:0000313" key="3">
    <source>
        <dbReference type="Proteomes" id="UP001519363"/>
    </source>
</evidence>
<dbReference type="RefSeq" id="WP_209707462.1">
    <property type="nucleotide sequence ID" value="NZ_JAGIOO010000001.1"/>
</dbReference>
<gene>
    <name evidence="2" type="ORF">JOF53_006555</name>
</gene>
<name>A0ABS5AM90_9PSEU</name>
<dbReference type="Gene3D" id="3.40.50.300">
    <property type="entry name" value="P-loop containing nucleotide triphosphate hydrolases"/>
    <property type="match status" value="1"/>
</dbReference>
<sequence>MPDNRTRELAWLGEEVHLIVCGLRSELVVTAVHRAGLSWYLEPAAEDLDQLGMFLTLGTPLIHGGRHTVLVIADTAGTPAEVTRWLRELAVLPPRELTLVLLHGPHPVAELRELPTPAGRVHTLHRHDDAQDWVHRLPALLGAGPSAHTLAVLAAAGGVGVSSVALGLATYAAAQQLPGPDGTLRVCATELTPTPAALPVFTRAFPATAEVPLHVTTTNPEALHTVLTDHDLVVLDLPGHTRTSTPAVLAASQMLLVTDSARSSAQATADLAEQLSGEGAPVGIVWNRLHESIRPPMEELRHLPHLTHLAHLPDTGSAHTHAVNLGELPRILWSCPDWSARIHLLTEAVLGPGRIRPITGEVERLLPLLHRDGRPRTALRLRRSPWTGRPQLRSTRGRGHRR</sequence>
<proteinExistence type="predicted"/>
<evidence type="ECO:0008006" key="4">
    <source>
        <dbReference type="Google" id="ProtNLM"/>
    </source>
</evidence>
<dbReference type="EMBL" id="JAGIOO010000001">
    <property type="protein sequence ID" value="MBP2477683.1"/>
    <property type="molecule type" value="Genomic_DNA"/>
</dbReference>
<keyword evidence="3" id="KW-1185">Reference proteome</keyword>
<dbReference type="Proteomes" id="UP001519363">
    <property type="component" value="Unassembled WGS sequence"/>
</dbReference>
<reference evidence="2 3" key="1">
    <citation type="submission" date="2021-03" db="EMBL/GenBank/DDBJ databases">
        <title>Sequencing the genomes of 1000 actinobacteria strains.</title>
        <authorList>
            <person name="Klenk H.-P."/>
        </authorList>
    </citation>
    <scope>NUCLEOTIDE SEQUENCE [LARGE SCALE GENOMIC DNA]</scope>
    <source>
        <strain evidence="2 3">DSM 44580</strain>
    </source>
</reference>
<comment type="caution">
    <text evidence="2">The sequence shown here is derived from an EMBL/GenBank/DDBJ whole genome shotgun (WGS) entry which is preliminary data.</text>
</comment>
<accession>A0ABS5AM90</accession>
<feature type="region of interest" description="Disordered" evidence="1">
    <location>
        <begin position="379"/>
        <end position="402"/>
    </location>
</feature>
<evidence type="ECO:0000256" key="1">
    <source>
        <dbReference type="SAM" id="MobiDB-lite"/>
    </source>
</evidence>
<dbReference type="InterPro" id="IPR027417">
    <property type="entry name" value="P-loop_NTPase"/>
</dbReference>